<dbReference type="RefSeq" id="WP_057878528.1">
    <property type="nucleotide sequence ID" value="NZ_JQCA01000060.1"/>
</dbReference>
<keyword evidence="2" id="KW-0732">Signal</keyword>
<accession>A0A0R2LUY4</accession>
<feature type="chain" id="PRO_5006420191" description="MucBP domain-containing protein" evidence="2">
    <location>
        <begin position="29"/>
        <end position="404"/>
    </location>
</feature>
<comment type="caution">
    <text evidence="3">The sequence shown here is derived from an EMBL/GenBank/DDBJ whole genome shotgun (WGS) entry which is preliminary data.</text>
</comment>
<name>A0A0R2LUY4_9LACO</name>
<dbReference type="OrthoDB" id="2258378at2"/>
<feature type="compositionally biased region" description="Basic and acidic residues" evidence="1">
    <location>
        <begin position="127"/>
        <end position="140"/>
    </location>
</feature>
<evidence type="ECO:0000313" key="4">
    <source>
        <dbReference type="Proteomes" id="UP000051906"/>
    </source>
</evidence>
<feature type="region of interest" description="Disordered" evidence="1">
    <location>
        <begin position="118"/>
        <end position="141"/>
    </location>
</feature>
<keyword evidence="4" id="KW-1185">Reference proteome</keyword>
<dbReference type="AlphaFoldDB" id="A0A0R2LUY4"/>
<gene>
    <name evidence="3" type="ORF">IV54_GL002100</name>
</gene>
<organism evidence="3 4">
    <name type="scientific">Levilactobacillus paucivorans</name>
    <dbReference type="NCBI Taxonomy" id="616990"/>
    <lineage>
        <taxon>Bacteria</taxon>
        <taxon>Bacillati</taxon>
        <taxon>Bacillota</taxon>
        <taxon>Bacilli</taxon>
        <taxon>Lactobacillales</taxon>
        <taxon>Lactobacillaceae</taxon>
        <taxon>Levilactobacillus</taxon>
    </lineage>
</organism>
<evidence type="ECO:0000313" key="3">
    <source>
        <dbReference type="EMBL" id="KRO03739.1"/>
    </source>
</evidence>
<dbReference type="Proteomes" id="UP000051906">
    <property type="component" value="Unassembled WGS sequence"/>
</dbReference>
<dbReference type="PATRIC" id="fig|616990.3.peg.2221"/>
<dbReference type="EMBL" id="JQCA01000060">
    <property type="protein sequence ID" value="KRO03739.1"/>
    <property type="molecule type" value="Genomic_DNA"/>
</dbReference>
<evidence type="ECO:0008006" key="5">
    <source>
        <dbReference type="Google" id="ProtNLM"/>
    </source>
</evidence>
<reference evidence="3 4" key="1">
    <citation type="journal article" date="2015" name="Genome Announc.">
        <title>Expanding the biotechnology potential of lactobacilli through comparative genomics of 213 strains and associated genera.</title>
        <authorList>
            <person name="Sun Z."/>
            <person name="Harris H.M."/>
            <person name="McCann A."/>
            <person name="Guo C."/>
            <person name="Argimon S."/>
            <person name="Zhang W."/>
            <person name="Yang X."/>
            <person name="Jeffery I.B."/>
            <person name="Cooney J.C."/>
            <person name="Kagawa T.F."/>
            <person name="Liu W."/>
            <person name="Song Y."/>
            <person name="Salvetti E."/>
            <person name="Wrobel A."/>
            <person name="Rasinkangas P."/>
            <person name="Parkhill J."/>
            <person name="Rea M.C."/>
            <person name="O'Sullivan O."/>
            <person name="Ritari J."/>
            <person name="Douillard F.P."/>
            <person name="Paul Ross R."/>
            <person name="Yang R."/>
            <person name="Briner A.E."/>
            <person name="Felis G.E."/>
            <person name="de Vos W.M."/>
            <person name="Barrangou R."/>
            <person name="Klaenhammer T.R."/>
            <person name="Caufield P.W."/>
            <person name="Cui Y."/>
            <person name="Zhang H."/>
            <person name="O'Toole P.W."/>
        </authorList>
    </citation>
    <scope>NUCLEOTIDE SEQUENCE [LARGE SCALE GENOMIC DNA]</scope>
    <source>
        <strain evidence="3 4">DSM 22467</strain>
    </source>
</reference>
<proteinExistence type="predicted"/>
<sequence>MLKLGVKVVAALALFVGGGMLTTTTAQASAYKITSSEDITPTPYYLTRYTKPRYAWDKTHTKKMMVLNFLYPYDDEYVVQKVTMRHNGKETAYFHLKTYYGGDLGYVTTEGFKQGYNPQGDEQIPFDDSRANRPASEPHRQMINPTTKKEFAKAAKQIGGYDFYKTTKKMTFNVPFTAYTGFGDVKIPITIPAGTLIQGEANAGGPAFFLSAGLLSQKILNPGYREGLWLPEGGLSIYNRKKMKNFKRVKRPAYFPKNGSTGDFYSGGMTAMQYRGSLLSKQSVQITTDGYVEVRQNNPKDDAIVYSSKPATSVKIKRTRIKGHTRYLYLAKKLKGFKTTKVRYKGKHQYRLALVNLQDTYETPPYDSEYDDMPYTVPSSYFGIMHLGGKKFYTPYGSIPYDLP</sequence>
<protein>
    <recommendedName>
        <fullName evidence="5">MucBP domain-containing protein</fullName>
    </recommendedName>
</protein>
<evidence type="ECO:0000256" key="2">
    <source>
        <dbReference type="SAM" id="SignalP"/>
    </source>
</evidence>
<evidence type="ECO:0000256" key="1">
    <source>
        <dbReference type="SAM" id="MobiDB-lite"/>
    </source>
</evidence>
<feature type="signal peptide" evidence="2">
    <location>
        <begin position="1"/>
        <end position="28"/>
    </location>
</feature>